<dbReference type="AlphaFoldDB" id="A0A226DJI0"/>
<evidence type="ECO:0000259" key="14">
    <source>
        <dbReference type="Pfam" id="PF01120"/>
    </source>
</evidence>
<dbReference type="Proteomes" id="UP000198287">
    <property type="component" value="Unassembled WGS sequence"/>
</dbReference>
<evidence type="ECO:0000256" key="11">
    <source>
        <dbReference type="ARBA" id="ARBA00081661"/>
    </source>
</evidence>
<comment type="caution">
    <text evidence="16">The sequence shown here is derived from an EMBL/GenBank/DDBJ whole genome shotgun (WGS) entry which is preliminary data.</text>
</comment>
<dbReference type="EC" id="3.2.1.51" evidence="5"/>
<proteinExistence type="inferred from homology"/>
<dbReference type="PRINTS" id="PR00741">
    <property type="entry name" value="GLHYDRLASE29"/>
</dbReference>
<dbReference type="InterPro" id="IPR013780">
    <property type="entry name" value="Glyco_hydro_b"/>
</dbReference>
<dbReference type="GO" id="GO:0004560">
    <property type="term" value="F:alpha-L-fucosidase activity"/>
    <property type="evidence" value="ECO:0007669"/>
    <property type="project" value="UniProtKB-EC"/>
</dbReference>
<evidence type="ECO:0000313" key="17">
    <source>
        <dbReference type="Proteomes" id="UP000198287"/>
    </source>
</evidence>
<dbReference type="GO" id="GO:0006004">
    <property type="term" value="P:fucose metabolic process"/>
    <property type="evidence" value="ECO:0007669"/>
    <property type="project" value="InterPro"/>
</dbReference>
<dbReference type="Gene3D" id="2.60.40.1180">
    <property type="entry name" value="Golgi alpha-mannosidase II"/>
    <property type="match status" value="1"/>
</dbReference>
<dbReference type="InterPro" id="IPR017853">
    <property type="entry name" value="GH"/>
</dbReference>
<sequence>MAKLFLFIVTSALFLSHCHTQNYTPDWPSIDSRPIPAWYDEAKIGIFIHWGVYSVPAFKNEWFWTEWKSGGCPACEEFMTAHYKPGFTYQEFGPDFTAEFFNASDWADLFQRAGANYVVLTSKHHEGYTLWPSKYSFSWNSMDVGPHRDLVGEFAAAIRNRTSLRFGLYYSMYEWYNPLWMQDKANGFTTDEFVTTKVIPAFKEVVERYVPEIVWPDGEWEALSTYWKSTEFLAWLYNESPVKDTVAINDRWGSETRGEHGGFWTGGDRLNPGYLLPHKWENCMTLDKQSWGYRKNAKIEDYLTPEELMRTLVETVSCGGNLLVNVGPTREGMIAPIQQERLLQMGDWLGVNGVAVYGSVPWTSQNDTVTQGVWYTASSDGSKIYAFVTSWPGESVQLGAVTYNPTITISMLGHEGNLPFDAASPGIRILFPRPDLTTSKWTWTLVITN</sequence>
<dbReference type="InterPro" id="IPR000933">
    <property type="entry name" value="Glyco_hydro_29"/>
</dbReference>
<keyword evidence="17" id="KW-1185">Reference proteome</keyword>
<comment type="similarity">
    <text evidence="4 12">Belongs to the glycosyl hydrolase 29 family.</text>
</comment>
<evidence type="ECO:0000313" key="16">
    <source>
        <dbReference type="EMBL" id="OXA45004.1"/>
    </source>
</evidence>
<dbReference type="Pfam" id="PF01120">
    <property type="entry name" value="Alpha_L_fucos"/>
    <property type="match status" value="1"/>
</dbReference>
<keyword evidence="8" id="KW-0325">Glycoprotein</keyword>
<dbReference type="InterPro" id="IPR016286">
    <property type="entry name" value="FUC_metazoa-typ"/>
</dbReference>
<keyword evidence="9 12" id="KW-0326">Glycosidase</keyword>
<dbReference type="OMA" id="WESTDKH"/>
<name>A0A226DJI0_FOLCA</name>
<dbReference type="PANTHER" id="PTHR10030">
    <property type="entry name" value="ALPHA-L-FUCOSIDASE"/>
    <property type="match status" value="1"/>
</dbReference>
<dbReference type="FunFam" id="3.20.20.80:FF:000027">
    <property type="entry name" value="Alpha-L-fucosidase"/>
    <property type="match status" value="1"/>
</dbReference>
<feature type="chain" id="PRO_5016195825" description="Putative alpha-L-fucosidase" evidence="12">
    <location>
        <begin position="21"/>
        <end position="449"/>
    </location>
</feature>
<protein>
    <recommendedName>
        <fullName evidence="10">Putative alpha-L-fucosidase</fullName>
        <ecNumber evidence="5">3.2.1.51</ecNumber>
    </recommendedName>
    <alternativeName>
        <fullName evidence="11">Alpha-L-fucoside fucohydrolase</fullName>
    </alternativeName>
</protein>
<reference evidence="16 17" key="1">
    <citation type="submission" date="2015-12" db="EMBL/GenBank/DDBJ databases">
        <title>The genome of Folsomia candida.</title>
        <authorList>
            <person name="Faddeeva A."/>
            <person name="Derks M.F."/>
            <person name="Anvar Y."/>
            <person name="Smit S."/>
            <person name="Van Straalen N."/>
            <person name="Roelofs D."/>
        </authorList>
    </citation>
    <scope>NUCLEOTIDE SEQUENCE [LARGE SCALE GENOMIC DNA]</scope>
    <source>
        <strain evidence="16 17">VU population</strain>
        <tissue evidence="16">Whole body</tissue>
    </source>
</reference>
<comment type="function">
    <text evidence="3">Alpha-L-fucosidase is responsible for hydrolyzing the alpha-1,6-linked fucose joined to the reducing-end N-acetylglucosamine of the carbohydrate moieties of glycoproteins.</text>
</comment>
<dbReference type="InterPro" id="IPR018526">
    <property type="entry name" value="Glyco_hydro_29_CS"/>
</dbReference>
<dbReference type="SMART" id="SM00812">
    <property type="entry name" value="Alpha_L_fucos"/>
    <property type="match status" value="1"/>
</dbReference>
<comment type="catalytic activity">
    <reaction evidence="2">
        <text>a neolactoside IV(2)-alpha-Fuc-nLc4Cer(d18:0) + H2O = a neolactoside nLc4Cer(d18:0) + L-fucose</text>
        <dbReference type="Rhea" id="RHEA:49308"/>
        <dbReference type="ChEBI" id="CHEBI:2181"/>
        <dbReference type="ChEBI" id="CHEBI:15377"/>
        <dbReference type="ChEBI" id="CHEBI:91119"/>
        <dbReference type="ChEBI" id="CHEBI:91121"/>
    </reaction>
    <physiologicalReaction direction="left-to-right" evidence="2">
        <dbReference type="Rhea" id="RHEA:49309"/>
    </physiologicalReaction>
</comment>
<feature type="domain" description="Glycoside hydrolase family 29 N-terminal" evidence="14">
    <location>
        <begin position="17"/>
        <end position="353"/>
    </location>
</feature>
<evidence type="ECO:0000256" key="6">
    <source>
        <dbReference type="ARBA" id="ARBA00022729"/>
    </source>
</evidence>
<accession>A0A226DJI0</accession>
<evidence type="ECO:0000256" key="1">
    <source>
        <dbReference type="ARBA" id="ARBA00000321"/>
    </source>
</evidence>
<dbReference type="GO" id="GO:0016139">
    <property type="term" value="P:glycoside catabolic process"/>
    <property type="evidence" value="ECO:0007669"/>
    <property type="project" value="TreeGrafter"/>
</dbReference>
<feature type="site" description="May be important for catalysis" evidence="13">
    <location>
        <position position="283"/>
    </location>
</feature>
<keyword evidence="6 12" id="KW-0732">Signal</keyword>
<evidence type="ECO:0000256" key="8">
    <source>
        <dbReference type="ARBA" id="ARBA00023180"/>
    </source>
</evidence>
<dbReference type="InterPro" id="IPR031919">
    <property type="entry name" value="Fucosidase_C"/>
</dbReference>
<dbReference type="Pfam" id="PF16757">
    <property type="entry name" value="Fucosidase_C"/>
    <property type="match status" value="1"/>
</dbReference>
<evidence type="ECO:0000256" key="4">
    <source>
        <dbReference type="ARBA" id="ARBA00007951"/>
    </source>
</evidence>
<dbReference type="InterPro" id="IPR057739">
    <property type="entry name" value="Glyco_hydro_29_N"/>
</dbReference>
<comment type="catalytic activity">
    <reaction evidence="1">
        <text>a neolactoside IV(2)-alpha-Fuc-nLc4Cer(d18:1(4E)) + H2O = a neolactoside nLc4Cer(d18:1(4E)) + L-fucose</text>
        <dbReference type="Rhea" id="RHEA:48224"/>
        <dbReference type="ChEBI" id="CHEBI:2181"/>
        <dbReference type="ChEBI" id="CHEBI:15377"/>
        <dbReference type="ChEBI" id="CHEBI:17006"/>
        <dbReference type="ChEBI" id="CHEBI:28691"/>
    </reaction>
    <physiologicalReaction direction="left-to-right" evidence="1">
        <dbReference type="Rhea" id="RHEA:48225"/>
    </physiologicalReaction>
</comment>
<feature type="domain" description="Alpha-L-fucosidase C-terminal" evidence="15">
    <location>
        <begin position="365"/>
        <end position="448"/>
    </location>
</feature>
<evidence type="ECO:0000256" key="10">
    <source>
        <dbReference type="ARBA" id="ARBA00074133"/>
    </source>
</evidence>
<dbReference type="GO" id="GO:0005764">
    <property type="term" value="C:lysosome"/>
    <property type="evidence" value="ECO:0007669"/>
    <property type="project" value="TreeGrafter"/>
</dbReference>
<evidence type="ECO:0000256" key="13">
    <source>
        <dbReference type="PIRSR" id="PIRSR001092-1"/>
    </source>
</evidence>
<dbReference type="PIRSF" id="PIRSF001092">
    <property type="entry name" value="Alpha-L-fucosidase"/>
    <property type="match status" value="1"/>
</dbReference>
<dbReference type="PANTHER" id="PTHR10030:SF37">
    <property type="entry name" value="ALPHA-L-FUCOSIDASE-RELATED"/>
    <property type="match status" value="1"/>
</dbReference>
<keyword evidence="7 12" id="KW-0378">Hydrolase</keyword>
<dbReference type="OrthoDB" id="6039950at2759"/>
<evidence type="ECO:0000256" key="3">
    <source>
        <dbReference type="ARBA" id="ARBA00004071"/>
    </source>
</evidence>
<evidence type="ECO:0000256" key="5">
    <source>
        <dbReference type="ARBA" id="ARBA00012662"/>
    </source>
</evidence>
<dbReference type="SUPFAM" id="SSF51445">
    <property type="entry name" value="(Trans)glycosidases"/>
    <property type="match status" value="1"/>
</dbReference>
<evidence type="ECO:0000256" key="9">
    <source>
        <dbReference type="ARBA" id="ARBA00023295"/>
    </source>
</evidence>
<evidence type="ECO:0000256" key="12">
    <source>
        <dbReference type="PIRNR" id="PIRNR001092"/>
    </source>
</evidence>
<evidence type="ECO:0000259" key="15">
    <source>
        <dbReference type="Pfam" id="PF16757"/>
    </source>
</evidence>
<organism evidence="16 17">
    <name type="scientific">Folsomia candida</name>
    <name type="common">Springtail</name>
    <dbReference type="NCBI Taxonomy" id="158441"/>
    <lineage>
        <taxon>Eukaryota</taxon>
        <taxon>Metazoa</taxon>
        <taxon>Ecdysozoa</taxon>
        <taxon>Arthropoda</taxon>
        <taxon>Hexapoda</taxon>
        <taxon>Collembola</taxon>
        <taxon>Entomobryomorpha</taxon>
        <taxon>Isotomoidea</taxon>
        <taxon>Isotomidae</taxon>
        <taxon>Proisotominae</taxon>
        <taxon>Folsomia</taxon>
    </lineage>
</organism>
<evidence type="ECO:0000256" key="7">
    <source>
        <dbReference type="ARBA" id="ARBA00022801"/>
    </source>
</evidence>
<feature type="signal peptide" evidence="12">
    <location>
        <begin position="1"/>
        <end position="20"/>
    </location>
</feature>
<dbReference type="PROSITE" id="PS00385">
    <property type="entry name" value="ALPHA_L_FUCOSIDASE"/>
    <property type="match status" value="1"/>
</dbReference>
<gene>
    <name evidence="16" type="ORF">Fcan01_20278</name>
</gene>
<dbReference type="EMBL" id="LNIX01000018">
    <property type="protein sequence ID" value="OXA45004.1"/>
    <property type="molecule type" value="Genomic_DNA"/>
</dbReference>
<evidence type="ECO:0000256" key="2">
    <source>
        <dbReference type="ARBA" id="ARBA00000419"/>
    </source>
</evidence>
<dbReference type="Gene3D" id="3.20.20.80">
    <property type="entry name" value="Glycosidases"/>
    <property type="match status" value="1"/>
</dbReference>